<feature type="domain" description="Ricin B lectin" evidence="3">
    <location>
        <begin position="285"/>
        <end position="340"/>
    </location>
</feature>
<dbReference type="InterPro" id="IPR000772">
    <property type="entry name" value="Ricin_B_lectin"/>
</dbReference>
<name>A0ABQ2QT93_9ACTN</name>
<comment type="caution">
    <text evidence="4">The sequence shown here is derived from an EMBL/GenBank/DDBJ whole genome shotgun (WGS) entry which is preliminary data.</text>
</comment>
<feature type="chain" id="PRO_5046967530" description="Ricin B lectin domain-containing protein" evidence="2">
    <location>
        <begin position="23"/>
        <end position="594"/>
    </location>
</feature>
<evidence type="ECO:0000313" key="5">
    <source>
        <dbReference type="Proteomes" id="UP000611554"/>
    </source>
</evidence>
<evidence type="ECO:0000256" key="1">
    <source>
        <dbReference type="SAM" id="MobiDB-lite"/>
    </source>
</evidence>
<reference evidence="5" key="1">
    <citation type="journal article" date="2019" name="Int. J. Syst. Evol. Microbiol.">
        <title>The Global Catalogue of Microorganisms (GCM) 10K type strain sequencing project: providing services to taxonomists for standard genome sequencing and annotation.</title>
        <authorList>
            <consortium name="The Broad Institute Genomics Platform"/>
            <consortium name="The Broad Institute Genome Sequencing Center for Infectious Disease"/>
            <person name="Wu L."/>
            <person name="Ma J."/>
        </authorList>
    </citation>
    <scope>NUCLEOTIDE SEQUENCE [LARGE SCALE GENOMIC DNA]</scope>
    <source>
        <strain evidence="5">JCM 3115</strain>
    </source>
</reference>
<sequence>MSTLRSILIAALLLSMGGAGLAAPSPAVAAAPAVQSSATAAVPAAQSRFACDEVDAKDKGWVLPIYVHQPGQDAWEADSAALLNTIWETDQTVDSSAERFGVSRRIRFVQDGDCRPVVAKLPFTKGRNRAEMGKAMAENLASQPALVRTLWQTNRVKPLYLVRDNEITDSCTGGGANAGLSTGNVILPRWCWSEAGLTHELIHSFGLSHCDGGGVNGNDPVCRNMGTRKECTSDPASNYHLDSCRIDDFRYFEPTPVRQPELERIRNVAFSPYLIQDQPSPVWRFRIKVVDGGRCLDGSAAQVVQRACTDGSAQTWQRGIDDDGYLTIRNAATGRCLTMADTVVTGPCAKKDKAQQWLPDAGQDRTNFTSRAGGKPAVKDNRDGGAVVRDGKGEFVAELLGGLASSPTRPSTPAPTATSQSTARPTTGPTAGPTAGPTGAPTATPTSAPEPAVTSGPAESLDPTPAPAETPVRGRNVRFRSTYGTCLTSSGTRVRLGACGATWNVVTVGEHVQVRRQNRCMALGKVSGGKRSVVLVKCSGAAKGQCWLLEKAGGSVTLKSATTKATRLVASSAKPAGVYAKAAYQKNSVKFTIR</sequence>
<dbReference type="Gene3D" id="2.80.10.50">
    <property type="match status" value="2"/>
</dbReference>
<dbReference type="SUPFAM" id="SSF50370">
    <property type="entry name" value="Ricin B-like lectins"/>
    <property type="match status" value="2"/>
</dbReference>
<feature type="compositionally biased region" description="Basic and acidic residues" evidence="1">
    <location>
        <begin position="377"/>
        <end position="388"/>
    </location>
</feature>
<evidence type="ECO:0000256" key="2">
    <source>
        <dbReference type="SAM" id="SignalP"/>
    </source>
</evidence>
<dbReference type="PROSITE" id="PS50231">
    <property type="entry name" value="RICIN_B_LECTIN"/>
    <property type="match status" value="2"/>
</dbReference>
<protein>
    <recommendedName>
        <fullName evidence="3">Ricin B lectin domain-containing protein</fullName>
    </recommendedName>
</protein>
<feature type="region of interest" description="Disordered" evidence="1">
    <location>
        <begin position="402"/>
        <end position="476"/>
    </location>
</feature>
<accession>A0ABQ2QT93</accession>
<keyword evidence="5" id="KW-1185">Reference proteome</keyword>
<feature type="compositionally biased region" description="Low complexity" evidence="1">
    <location>
        <begin position="404"/>
        <end position="454"/>
    </location>
</feature>
<feature type="region of interest" description="Disordered" evidence="1">
    <location>
        <begin position="359"/>
        <end position="388"/>
    </location>
</feature>
<dbReference type="EMBL" id="BMQJ01000004">
    <property type="protein sequence ID" value="GGP92696.1"/>
    <property type="molecule type" value="Genomic_DNA"/>
</dbReference>
<keyword evidence="2" id="KW-0732">Signal</keyword>
<dbReference type="RefSeq" id="WP_189246447.1">
    <property type="nucleotide sequence ID" value="NZ_BMQJ01000004.1"/>
</dbReference>
<dbReference type="InterPro" id="IPR035992">
    <property type="entry name" value="Ricin_B-like_lectins"/>
</dbReference>
<proteinExistence type="predicted"/>
<evidence type="ECO:0000313" key="4">
    <source>
        <dbReference type="EMBL" id="GGP92696.1"/>
    </source>
</evidence>
<gene>
    <name evidence="4" type="ORF">GCM10010140_23130</name>
</gene>
<dbReference type="CDD" id="cd23415">
    <property type="entry name" value="beta-trefoil_Ricin_AH"/>
    <property type="match status" value="1"/>
</dbReference>
<dbReference type="Proteomes" id="UP000611554">
    <property type="component" value="Unassembled WGS sequence"/>
</dbReference>
<feature type="signal peptide" evidence="2">
    <location>
        <begin position="1"/>
        <end position="22"/>
    </location>
</feature>
<evidence type="ECO:0000259" key="3">
    <source>
        <dbReference type="Pfam" id="PF14200"/>
    </source>
</evidence>
<dbReference type="Pfam" id="PF14200">
    <property type="entry name" value="RicinB_lectin_2"/>
    <property type="match status" value="1"/>
</dbReference>
<organism evidence="4 5">
    <name type="scientific">Streptosporangium pseudovulgare</name>
    <dbReference type="NCBI Taxonomy" id="35765"/>
    <lineage>
        <taxon>Bacteria</taxon>
        <taxon>Bacillati</taxon>
        <taxon>Actinomycetota</taxon>
        <taxon>Actinomycetes</taxon>
        <taxon>Streptosporangiales</taxon>
        <taxon>Streptosporangiaceae</taxon>
        <taxon>Streptosporangium</taxon>
    </lineage>
</organism>